<dbReference type="AlphaFoldDB" id="A0AAQ3PA62"/>
<feature type="non-terminal residue" evidence="1">
    <location>
        <position position="163"/>
    </location>
</feature>
<dbReference type="Proteomes" id="UP001374535">
    <property type="component" value="Chromosome 1"/>
</dbReference>
<sequence>MDPQLVVWVIHSQRHPILRPRVLVAAAAIHNQIADAKFGSRGIEDKVQRGQRYANDGDDRYHDESDGEKDATAAAAAAATARFLQGDWVPELFYEQRILARRHTVHLVLGELHDVRFLVVAPWWRRQSREGFGRPLHCDASSGRRKLLPCARRVGYATWWFND</sequence>
<organism evidence="1 2">
    <name type="scientific">Vigna mungo</name>
    <name type="common">Black gram</name>
    <name type="synonym">Phaseolus mungo</name>
    <dbReference type="NCBI Taxonomy" id="3915"/>
    <lineage>
        <taxon>Eukaryota</taxon>
        <taxon>Viridiplantae</taxon>
        <taxon>Streptophyta</taxon>
        <taxon>Embryophyta</taxon>
        <taxon>Tracheophyta</taxon>
        <taxon>Spermatophyta</taxon>
        <taxon>Magnoliopsida</taxon>
        <taxon>eudicotyledons</taxon>
        <taxon>Gunneridae</taxon>
        <taxon>Pentapetalae</taxon>
        <taxon>rosids</taxon>
        <taxon>fabids</taxon>
        <taxon>Fabales</taxon>
        <taxon>Fabaceae</taxon>
        <taxon>Papilionoideae</taxon>
        <taxon>50 kb inversion clade</taxon>
        <taxon>NPAAA clade</taxon>
        <taxon>indigoferoid/millettioid clade</taxon>
        <taxon>Phaseoleae</taxon>
        <taxon>Vigna</taxon>
    </lineage>
</organism>
<evidence type="ECO:0000313" key="2">
    <source>
        <dbReference type="Proteomes" id="UP001374535"/>
    </source>
</evidence>
<gene>
    <name evidence="1" type="ORF">V8G54_001262</name>
</gene>
<evidence type="ECO:0000313" key="1">
    <source>
        <dbReference type="EMBL" id="WVZ22718.1"/>
    </source>
</evidence>
<reference evidence="1 2" key="1">
    <citation type="journal article" date="2023" name="Life. Sci Alliance">
        <title>Evolutionary insights into 3D genome organization and epigenetic landscape of Vigna mungo.</title>
        <authorList>
            <person name="Junaid A."/>
            <person name="Singh B."/>
            <person name="Bhatia S."/>
        </authorList>
    </citation>
    <scope>NUCLEOTIDE SEQUENCE [LARGE SCALE GENOMIC DNA]</scope>
    <source>
        <strain evidence="1">Urdbean</strain>
    </source>
</reference>
<dbReference type="EMBL" id="CP144700">
    <property type="protein sequence ID" value="WVZ22718.1"/>
    <property type="molecule type" value="Genomic_DNA"/>
</dbReference>
<accession>A0AAQ3PA62</accession>
<protein>
    <submittedName>
        <fullName evidence="1">Uncharacterized protein</fullName>
    </submittedName>
</protein>
<keyword evidence="2" id="KW-1185">Reference proteome</keyword>
<proteinExistence type="predicted"/>
<name>A0AAQ3PA62_VIGMU</name>